<protein>
    <submittedName>
        <fullName evidence="3">Uncharacterized protein</fullName>
    </submittedName>
</protein>
<keyword evidence="2" id="KW-0472">Membrane</keyword>
<evidence type="ECO:0000313" key="4">
    <source>
        <dbReference type="Proteomes" id="UP000054375"/>
    </source>
</evidence>
<evidence type="ECO:0000313" key="3">
    <source>
        <dbReference type="EMBL" id="KUN66742.1"/>
    </source>
</evidence>
<feature type="transmembrane region" description="Helical" evidence="2">
    <location>
        <begin position="81"/>
        <end position="99"/>
    </location>
</feature>
<keyword evidence="2" id="KW-0812">Transmembrane</keyword>
<organism evidence="3 4">
    <name type="scientific">Streptomyces griseorubiginosus</name>
    <dbReference type="NCBI Taxonomy" id="67304"/>
    <lineage>
        <taxon>Bacteria</taxon>
        <taxon>Bacillati</taxon>
        <taxon>Actinomycetota</taxon>
        <taxon>Actinomycetes</taxon>
        <taxon>Kitasatosporales</taxon>
        <taxon>Streptomycetaceae</taxon>
        <taxon>Streptomyces</taxon>
    </lineage>
</organism>
<keyword evidence="4" id="KW-1185">Reference proteome</keyword>
<feature type="compositionally biased region" description="Polar residues" evidence="1">
    <location>
        <begin position="781"/>
        <end position="792"/>
    </location>
</feature>
<comment type="caution">
    <text evidence="3">The sequence shown here is derived from an EMBL/GenBank/DDBJ whole genome shotgun (WGS) entry which is preliminary data.</text>
</comment>
<feature type="transmembrane region" description="Helical" evidence="2">
    <location>
        <begin position="323"/>
        <end position="344"/>
    </location>
</feature>
<dbReference type="RefSeq" id="WP_062237999.1">
    <property type="nucleotide sequence ID" value="NZ_JBPJFL010000001.1"/>
</dbReference>
<sequence length="811" mass="86491">MLSSRRRVSRASSALRGRLALLVLSLVLLGSPWVQQPIWDRYERKFYIEASDSTTLRRLFEAAFVPRWDTSSARYGTTSGLVVNDLAVLFLIAGLAFFLWRMTARGRAGRIRCLVVGLAVPVAANLLWWGLHTTFVSGVPLGPSDEMLDYLLPSGLLFGLVAGALLLVVTTGLPRGGGSAGTSSIGAVTAPLRRWREGGLGMTTAPVHMPVGSAPGDVTRYLCAAAYVDEGFAERVVEDVLADEAGAVAASPDVDLVAVVRHCLTAQELRQRRDLRLTAAFAAVGVFAPLWLLFVTVFLSTTRQAVTRPSLATRGRHQPQGKALVGTAVAAGFAVVLAFVLGFLVSMLPAPGFVSWLLGSYLAGVPAALLSVAAVAYAYATVVRHDLDVDRLLRTTMTREAFARQPRPTVPRRKWMAERLAAIREAQDGNVTVYSGFTPFIGYARSAAQWSLAVPLLPADGPVGGLSRPGGPEAFTVAELVDQVRARLRTTAAAGGTADAADAAVTDAAQAPGPSVSNGTAGTHGPARSPAPLDSLVIEDRVFASGTGIGEDERFIRTRSLAPAARLSADEVERIMEHPTGTVRHHLAVHVPLWGGDVVPSLFLHFSTTGRTLHLHCSNHVLGPVRAEYHVVDRLRGPLSPSARRGLLLDAVPRTGKAFYAAPFRALRQAYFDERHSRRMVDELRALEQDPVYDFGARVSVRELALSPDYQNYFQVVDAARITALVERHTLAAIREFLEARGYDITDFRAQQQTILNQGLIQQGGTSIIGNQAIGAGASATQNFPQQQSGPSTALGAVGGPGPGAPSGSGT</sequence>
<evidence type="ECO:0000256" key="1">
    <source>
        <dbReference type="SAM" id="MobiDB-lite"/>
    </source>
</evidence>
<dbReference type="Proteomes" id="UP000054375">
    <property type="component" value="Unassembled WGS sequence"/>
</dbReference>
<feature type="transmembrane region" description="Helical" evidence="2">
    <location>
        <begin position="356"/>
        <end position="380"/>
    </location>
</feature>
<evidence type="ECO:0000256" key="2">
    <source>
        <dbReference type="SAM" id="Phobius"/>
    </source>
</evidence>
<accession>A0A101S3J3</accession>
<feature type="transmembrane region" description="Helical" evidence="2">
    <location>
        <begin position="277"/>
        <end position="299"/>
    </location>
</feature>
<feature type="transmembrane region" description="Helical" evidence="2">
    <location>
        <begin position="150"/>
        <end position="169"/>
    </location>
</feature>
<keyword evidence="2" id="KW-1133">Transmembrane helix</keyword>
<feature type="region of interest" description="Disordered" evidence="1">
    <location>
        <begin position="781"/>
        <end position="811"/>
    </location>
</feature>
<gene>
    <name evidence="3" type="ORF">AQJ54_16145</name>
</gene>
<name>A0A101S3J3_9ACTN</name>
<feature type="region of interest" description="Disordered" evidence="1">
    <location>
        <begin position="507"/>
        <end position="532"/>
    </location>
</feature>
<dbReference type="EMBL" id="LMWV01000014">
    <property type="protein sequence ID" value="KUN66742.1"/>
    <property type="molecule type" value="Genomic_DNA"/>
</dbReference>
<reference evidence="3 4" key="1">
    <citation type="submission" date="2015-10" db="EMBL/GenBank/DDBJ databases">
        <title>Draft genome sequence of Streptomyces griseorubiginosus DSM 40469, type strain for the species Streptomyces griseorubiginosus.</title>
        <authorList>
            <person name="Ruckert C."/>
            <person name="Winkler A."/>
            <person name="Kalinowski J."/>
            <person name="Kampfer P."/>
            <person name="Glaeser S."/>
        </authorList>
    </citation>
    <scope>NUCLEOTIDE SEQUENCE [LARGE SCALE GENOMIC DNA]</scope>
    <source>
        <strain evidence="3 4">DSM 40469</strain>
    </source>
</reference>
<feature type="transmembrane region" description="Helical" evidence="2">
    <location>
        <begin position="111"/>
        <end position="130"/>
    </location>
</feature>
<feature type="compositionally biased region" description="Gly residues" evidence="1">
    <location>
        <begin position="797"/>
        <end position="811"/>
    </location>
</feature>
<proteinExistence type="predicted"/>
<dbReference type="AlphaFoldDB" id="A0A101S3J3"/>